<dbReference type="CDD" id="cd11350">
    <property type="entry name" value="AmyAc_4"/>
    <property type="match status" value="1"/>
</dbReference>
<evidence type="ECO:0000256" key="1">
    <source>
        <dbReference type="ARBA" id="ARBA00008061"/>
    </source>
</evidence>
<dbReference type="NCBIfam" id="TIGR04183">
    <property type="entry name" value="Por_Secre_tail"/>
    <property type="match status" value="1"/>
</dbReference>
<protein>
    <submittedName>
        <fullName evidence="5">Alpha-amylase</fullName>
    </submittedName>
</protein>
<feature type="chain" id="PRO_5012423041" evidence="3">
    <location>
        <begin position="19"/>
        <end position="951"/>
    </location>
</feature>
<dbReference type="RefSeq" id="WP_094416662.1">
    <property type="nucleotide sequence ID" value="NZ_NOXV01000303.1"/>
</dbReference>
<dbReference type="GO" id="GO:0005975">
    <property type="term" value="P:carbohydrate metabolic process"/>
    <property type="evidence" value="ECO:0007669"/>
    <property type="project" value="InterPro"/>
</dbReference>
<dbReference type="InterPro" id="IPR013783">
    <property type="entry name" value="Ig-like_fold"/>
</dbReference>
<dbReference type="InterPro" id="IPR017853">
    <property type="entry name" value="GH"/>
</dbReference>
<proteinExistence type="inferred from homology"/>
<gene>
    <name evidence="5" type="ORF">CHU92_14090</name>
</gene>
<evidence type="ECO:0000256" key="3">
    <source>
        <dbReference type="SAM" id="SignalP"/>
    </source>
</evidence>
<dbReference type="AlphaFoldDB" id="A0A255YU70"/>
<sequence length="951" mass="106236">MKKITCLFIFLCNYLLFAQQQTITYSVSPATFEETQPITITINGNSINESTWGVTGNALYLWGWSFDQNFANIQDCPTNGTWTNSNEANRLNYNSGNDTYTITFVPTTFYNRTGIGRIGFLVKAKNGTGDKKSQDILVNVGLFQVNLTAPAQNSTTILNSGGNLAITATNTGGPANYNLFANGTSINTAANTSSYSFTNTNITVNTNYSLVVTQGSNTLTRNFSVIVNPGTVTASLPAGVEDGINYNNADATRATLVLDAPGKDYVYVAGSFNNWQPSSAFAMRKDAATGKFWLELTGLTPGQVYTYQYWVVDQTPFTNSPALVKTADPYSTLVLSPFDDPFIPASTYPNLPAYPAGQEREVTVLQTGQTPYNWQVTNFQKPKKEDLVIYEALVRDFDADRNYQDLIDKIDYFKNLKVNAIQLMPVMEFEGNESWGYNTSFHLALDKFYGTSAKFKEFVDLCHQNGIAVILDVALNHAFGRNPMVRMWMTDPDNDGWGDPNAENPYFNTVARHSYSVGSDFNHQQARTKNYVKRVIKHWIQEYKIDGFRWDLTKGFTQNCTAGNDACTNAYQQDRVDVLREYADYSWSLDGDHYVIFEHLGIDSEEQQWANYRTNEGKGIMLWGKMTNEYNELTMGFTANFNRVGHASRGFNAPRLIGYAESHDEERIMYKNLQFGNNSNAAHNVRNLGVSLSRMPALAAILIPIPGPKMVWHFGPLGWEKSLFTCNNGTVNLESDATPGDCKLDTKPQPQWTENWLANTQRLQIYNTYAKLIDLKKNEPVFEGDYAINSGTLLPRVYIFNNSLPASQLKNVVILANFNVTAQNITPDFPYTGMWYNLMDNTTFSVTSTTAPINLQPGEFRIYGNQAALSTPEEILTTMPVLYPNPASEMFAVSVAAEKVEIYTLTGQMVKAFGANAAYAVYNVSDLSSGLYLVKITDSNNRESTLKLIRK</sequence>
<evidence type="ECO:0000259" key="4">
    <source>
        <dbReference type="SMART" id="SM00642"/>
    </source>
</evidence>
<organism evidence="5 6">
    <name type="scientific">Flavobacterium cyanobacteriorum</name>
    <dbReference type="NCBI Taxonomy" id="2022802"/>
    <lineage>
        <taxon>Bacteria</taxon>
        <taxon>Pseudomonadati</taxon>
        <taxon>Bacteroidota</taxon>
        <taxon>Flavobacteriia</taxon>
        <taxon>Flavobacteriales</taxon>
        <taxon>Flavobacteriaceae</taxon>
        <taxon>Flavobacterium</taxon>
    </lineage>
</organism>
<dbReference type="SUPFAM" id="SSF51445">
    <property type="entry name" value="(Trans)glycosidases"/>
    <property type="match status" value="1"/>
</dbReference>
<dbReference type="Proteomes" id="UP000216605">
    <property type="component" value="Unassembled WGS sequence"/>
</dbReference>
<dbReference type="PANTHER" id="PTHR43002">
    <property type="entry name" value="GLYCOGEN DEBRANCHING ENZYME"/>
    <property type="match status" value="1"/>
</dbReference>
<evidence type="ECO:0000313" key="5">
    <source>
        <dbReference type="EMBL" id="OYQ32214.1"/>
    </source>
</evidence>
<accession>A0A255YU70</accession>
<keyword evidence="6" id="KW-1185">Reference proteome</keyword>
<dbReference type="SUPFAM" id="SSF81296">
    <property type="entry name" value="E set domains"/>
    <property type="match status" value="1"/>
</dbReference>
<evidence type="ECO:0000313" key="6">
    <source>
        <dbReference type="Proteomes" id="UP000216605"/>
    </source>
</evidence>
<dbReference type="Pfam" id="PF00128">
    <property type="entry name" value="Alpha-amylase"/>
    <property type="match status" value="1"/>
</dbReference>
<feature type="signal peptide" evidence="3">
    <location>
        <begin position="1"/>
        <end position="18"/>
    </location>
</feature>
<reference evidence="5 6" key="1">
    <citation type="submission" date="2017-07" db="EMBL/GenBank/DDBJ databases">
        <title>Flavobacterium cyanobacteriorum sp. nov., isolated from cyanobacterial aggregates in a eutrophic lake.</title>
        <authorList>
            <person name="Cai H."/>
        </authorList>
    </citation>
    <scope>NUCLEOTIDE SEQUENCE [LARGE SCALE GENOMIC DNA]</scope>
    <source>
        <strain evidence="5 6">TH021</strain>
    </source>
</reference>
<dbReference type="OrthoDB" id="9761875at2"/>
<comment type="caution">
    <text evidence="5">The sequence shown here is derived from an EMBL/GenBank/DDBJ whole genome shotgun (WGS) entry which is preliminary data.</text>
</comment>
<evidence type="ECO:0000256" key="2">
    <source>
        <dbReference type="ARBA" id="ARBA00022729"/>
    </source>
</evidence>
<dbReference type="InterPro" id="IPR014756">
    <property type="entry name" value="Ig_E-set"/>
</dbReference>
<name>A0A255YU70_9FLAO</name>
<dbReference type="InterPro" id="IPR026444">
    <property type="entry name" value="Secre_tail"/>
</dbReference>
<dbReference type="InterPro" id="IPR006047">
    <property type="entry name" value="GH13_cat_dom"/>
</dbReference>
<dbReference type="SMART" id="SM00642">
    <property type="entry name" value="Aamy"/>
    <property type="match status" value="1"/>
</dbReference>
<dbReference type="Pfam" id="PF18962">
    <property type="entry name" value="Por_Secre_tail"/>
    <property type="match status" value="1"/>
</dbReference>
<feature type="domain" description="Glycosyl hydrolase family 13 catalytic" evidence="4">
    <location>
        <begin position="391"/>
        <end position="730"/>
    </location>
</feature>
<dbReference type="Gene3D" id="3.20.20.80">
    <property type="entry name" value="Glycosidases"/>
    <property type="match status" value="1"/>
</dbReference>
<dbReference type="EMBL" id="NOXV01000303">
    <property type="protein sequence ID" value="OYQ32214.1"/>
    <property type="molecule type" value="Genomic_DNA"/>
</dbReference>
<keyword evidence="2 3" id="KW-0732">Signal</keyword>
<comment type="similarity">
    <text evidence="1">Belongs to the glycosyl hydrolase 13 family.</text>
</comment>
<dbReference type="Gene3D" id="2.60.40.10">
    <property type="entry name" value="Immunoglobulins"/>
    <property type="match status" value="1"/>
</dbReference>